<evidence type="ECO:0000313" key="2">
    <source>
        <dbReference type="Proteomes" id="UP000241118"/>
    </source>
</evidence>
<keyword evidence="2" id="KW-1185">Reference proteome</keyword>
<dbReference type="Proteomes" id="UP000241118">
    <property type="component" value="Unassembled WGS sequence"/>
</dbReference>
<proteinExistence type="predicted"/>
<reference evidence="1 2" key="1">
    <citation type="submission" date="2018-03" db="EMBL/GenBank/DDBJ databases">
        <title>Genomic Encyclopedia of Type Strains, Phase III (KMG-III): the genomes of soil and plant-associated and newly described type strains.</title>
        <authorList>
            <person name="Whitman W."/>
        </authorList>
    </citation>
    <scope>NUCLEOTIDE SEQUENCE [LARGE SCALE GENOMIC DNA]</scope>
    <source>
        <strain evidence="1 2">CGMCC 4.7097</strain>
    </source>
</reference>
<dbReference type="EMBL" id="PYAX01000010">
    <property type="protein sequence ID" value="PSL53065.1"/>
    <property type="molecule type" value="Genomic_DNA"/>
</dbReference>
<organism evidence="1 2">
    <name type="scientific">Saccharothrix carnea</name>
    <dbReference type="NCBI Taxonomy" id="1280637"/>
    <lineage>
        <taxon>Bacteria</taxon>
        <taxon>Bacillati</taxon>
        <taxon>Actinomycetota</taxon>
        <taxon>Actinomycetes</taxon>
        <taxon>Pseudonocardiales</taxon>
        <taxon>Pseudonocardiaceae</taxon>
        <taxon>Saccharothrix</taxon>
    </lineage>
</organism>
<name>A0A2P8I3M7_SACCR</name>
<gene>
    <name evidence="1" type="ORF">B0I31_110156</name>
</gene>
<evidence type="ECO:0000313" key="1">
    <source>
        <dbReference type="EMBL" id="PSL53065.1"/>
    </source>
</evidence>
<protein>
    <submittedName>
        <fullName evidence="1">Uncharacterized protein</fullName>
    </submittedName>
</protein>
<dbReference type="AlphaFoldDB" id="A0A2P8I3M7"/>
<comment type="caution">
    <text evidence="1">The sequence shown here is derived from an EMBL/GenBank/DDBJ whole genome shotgun (WGS) entry which is preliminary data.</text>
</comment>
<sequence>MFCAANRYVDGPATWAPDHPEAYRMMADEIVLNGYPSIIGIS</sequence>
<dbReference type="RefSeq" id="WP_281262321.1">
    <property type="nucleotide sequence ID" value="NZ_PYAX01000010.1"/>
</dbReference>
<accession>A0A2P8I3M7</accession>